<dbReference type="InterPro" id="IPR056180">
    <property type="entry name" value="ZPR1_jr_dom"/>
</dbReference>
<dbReference type="PANTHER" id="PTHR10876">
    <property type="entry name" value="ZINC FINGER PROTEIN ZPR1"/>
    <property type="match status" value="1"/>
</dbReference>
<dbReference type="SMART" id="SM00709">
    <property type="entry name" value="Zpr1"/>
    <property type="match status" value="1"/>
</dbReference>
<dbReference type="GO" id="GO:0005634">
    <property type="term" value="C:nucleus"/>
    <property type="evidence" value="ECO:0007669"/>
    <property type="project" value="TreeGrafter"/>
</dbReference>
<keyword evidence="3" id="KW-0863">Zinc-finger</keyword>
<accession>A0A8C9GJ34</accession>
<dbReference type="InterPro" id="IPR042451">
    <property type="entry name" value="ZPR1_A/B_dom"/>
</dbReference>
<dbReference type="Gene3D" id="2.60.120.1040">
    <property type="entry name" value="ZPR1, A/B domain"/>
    <property type="match status" value="1"/>
</dbReference>
<feature type="domain" description="Zinc finger ZPR1-type" evidence="6">
    <location>
        <begin position="28"/>
        <end position="166"/>
    </location>
</feature>
<evidence type="ECO:0000256" key="4">
    <source>
        <dbReference type="ARBA" id="ARBA00022833"/>
    </source>
</evidence>
<organism evidence="7 8">
    <name type="scientific">Piliocolobus tephrosceles</name>
    <name type="common">Ugandan red Colobus</name>
    <dbReference type="NCBI Taxonomy" id="591936"/>
    <lineage>
        <taxon>Eukaryota</taxon>
        <taxon>Metazoa</taxon>
        <taxon>Chordata</taxon>
        <taxon>Craniata</taxon>
        <taxon>Vertebrata</taxon>
        <taxon>Euteleostomi</taxon>
        <taxon>Mammalia</taxon>
        <taxon>Eutheria</taxon>
        <taxon>Euarchontoglires</taxon>
        <taxon>Primates</taxon>
        <taxon>Haplorrhini</taxon>
        <taxon>Catarrhini</taxon>
        <taxon>Cercopithecidae</taxon>
        <taxon>Colobinae</taxon>
        <taxon>Piliocolobus</taxon>
    </lineage>
</organism>
<evidence type="ECO:0000313" key="7">
    <source>
        <dbReference type="Ensembl" id="ENSPTEP00000004290.1"/>
    </source>
</evidence>
<dbReference type="GO" id="GO:0008270">
    <property type="term" value="F:zinc ion binding"/>
    <property type="evidence" value="ECO:0007669"/>
    <property type="project" value="UniProtKB-KW"/>
</dbReference>
<evidence type="ECO:0000313" key="8">
    <source>
        <dbReference type="Proteomes" id="UP000694416"/>
    </source>
</evidence>
<dbReference type="Ensembl" id="ENSPTET00000006706.1">
    <property type="protein sequence ID" value="ENSPTEP00000004290.1"/>
    <property type="gene ID" value="ENSPTEG00000005051.1"/>
</dbReference>
<keyword evidence="8" id="KW-1185">Reference proteome</keyword>
<reference evidence="7" key="1">
    <citation type="submission" date="2025-08" db="UniProtKB">
        <authorList>
            <consortium name="Ensembl"/>
        </authorList>
    </citation>
    <scope>IDENTIFICATION</scope>
</reference>
<feature type="region of interest" description="Disordered" evidence="5">
    <location>
        <begin position="358"/>
        <end position="378"/>
    </location>
</feature>
<dbReference type="Gene3D" id="2.20.25.420">
    <property type="entry name" value="ZPR1, zinc finger domain"/>
    <property type="match status" value="2"/>
</dbReference>
<proteinExistence type="inferred from homology"/>
<dbReference type="InterPro" id="IPR040141">
    <property type="entry name" value="ZPR1"/>
</dbReference>
<comment type="similarity">
    <text evidence="1">Belongs to the ZPR1 family.</text>
</comment>
<dbReference type="Pfam" id="PF03367">
    <property type="entry name" value="Zn_ribbon_ZPR1"/>
    <property type="match status" value="2"/>
</dbReference>
<dbReference type="Proteomes" id="UP000694416">
    <property type="component" value="Unplaced"/>
</dbReference>
<dbReference type="Pfam" id="PF22794">
    <property type="entry name" value="jr-ZPR1"/>
    <property type="match status" value="1"/>
</dbReference>
<evidence type="ECO:0000256" key="5">
    <source>
        <dbReference type="SAM" id="MobiDB-lite"/>
    </source>
</evidence>
<dbReference type="AlphaFoldDB" id="A0A8C9GJ34"/>
<keyword evidence="2" id="KW-0479">Metal-binding</keyword>
<sequence>MEKIAQNENCPNEEDKTDLETNTIEVRSMCVNCEKEGINKILKCYVPHFKNILIHSFECEYCNYRNNIIQNLNEIKENGIKITFKITNPEYLNRQIMKSEYGAIHIPELNFEIPKETQQGSINTLEGFIQMSLNSLTEYLKTLKAMYNEVNGIVTDDGHSQSPTEDIEMMTSSKNKDIHIEEVKNSINGEKSEVAISTNGISKKQNIEDEMIKQDENNVNKNKTELNTDNTCKQITIENYIKMIETTVVKLSNLINAEELPFTVILIDPSGLSSIEYYDEDIKSKNIIIEHYKRSKKELHDIGYYEEDFEEKKKNVLADNNLNINENKSISHNDKDNKIKKENFDFIKKYIYVNDNRSDNSTNHNHVKNNNTDKNDYYDKNSNHAIGTYINTDNTSMNYKTISEEDNLIESFISNCPCCNYLGSNNFCEVNIPGFKKCLILSYVCPNCNFKTSEIK</sequence>
<feature type="compositionally biased region" description="Low complexity" evidence="5">
    <location>
        <begin position="359"/>
        <end position="370"/>
    </location>
</feature>
<evidence type="ECO:0000256" key="1">
    <source>
        <dbReference type="ARBA" id="ARBA00008354"/>
    </source>
</evidence>
<dbReference type="PANTHER" id="PTHR10876:SF0">
    <property type="entry name" value="ZINC FINGER PROTEIN ZPR1"/>
    <property type="match status" value="1"/>
</dbReference>
<keyword evidence="4" id="KW-0862">Zinc</keyword>
<evidence type="ECO:0000256" key="2">
    <source>
        <dbReference type="ARBA" id="ARBA00022723"/>
    </source>
</evidence>
<evidence type="ECO:0000256" key="3">
    <source>
        <dbReference type="ARBA" id="ARBA00022771"/>
    </source>
</evidence>
<name>A0A8C9GJ34_9PRIM</name>
<protein>
    <recommendedName>
        <fullName evidence="6">Zinc finger ZPR1-type domain-containing protein</fullName>
    </recommendedName>
</protein>
<dbReference type="InterPro" id="IPR042452">
    <property type="entry name" value="ZPR1_Znf1/2"/>
</dbReference>
<reference evidence="7" key="2">
    <citation type="submission" date="2025-09" db="UniProtKB">
        <authorList>
            <consortium name="Ensembl"/>
        </authorList>
    </citation>
    <scope>IDENTIFICATION</scope>
</reference>
<evidence type="ECO:0000259" key="6">
    <source>
        <dbReference type="SMART" id="SM00709"/>
    </source>
</evidence>
<dbReference type="InterPro" id="IPR004457">
    <property type="entry name" value="Znf_ZPR1"/>
</dbReference>